<accession>A0A538UDH0</accession>
<dbReference type="Pfam" id="PF14690">
    <property type="entry name" value="Zn_ribbon_ISL3"/>
    <property type="match status" value="1"/>
</dbReference>
<reference evidence="4 5" key="1">
    <citation type="journal article" date="2019" name="Nat. Microbiol.">
        <title>Mediterranean grassland soil C-N compound turnover is dependent on rainfall and depth, and is mediated by genomically divergent microorganisms.</title>
        <authorList>
            <person name="Diamond S."/>
            <person name="Andeer P.F."/>
            <person name="Li Z."/>
            <person name="Crits-Christoph A."/>
            <person name="Burstein D."/>
            <person name="Anantharaman K."/>
            <person name="Lane K.R."/>
            <person name="Thomas B.C."/>
            <person name="Pan C."/>
            <person name="Northen T.R."/>
            <person name="Banfield J.F."/>
        </authorList>
    </citation>
    <scope>NUCLEOTIDE SEQUENCE [LARGE SCALE GENOMIC DNA]</scope>
    <source>
        <strain evidence="4">WS_11</strain>
    </source>
</reference>
<evidence type="ECO:0000313" key="5">
    <source>
        <dbReference type="Proteomes" id="UP000319771"/>
    </source>
</evidence>
<dbReference type="NCBIfam" id="NF033550">
    <property type="entry name" value="transpos_ISL3"/>
    <property type="match status" value="1"/>
</dbReference>
<dbReference type="PANTHER" id="PTHR33498:SF1">
    <property type="entry name" value="TRANSPOSASE FOR INSERTION SEQUENCE ELEMENT IS1557"/>
    <property type="match status" value="1"/>
</dbReference>
<dbReference type="EMBL" id="VBPB01000033">
    <property type="protein sequence ID" value="TMQ73900.1"/>
    <property type="molecule type" value="Genomic_DNA"/>
</dbReference>
<dbReference type="Pfam" id="PF01610">
    <property type="entry name" value="DDE_Tnp_ISL3"/>
    <property type="match status" value="1"/>
</dbReference>
<dbReference type="Pfam" id="PF13542">
    <property type="entry name" value="HTH_Tnp_ISL3"/>
    <property type="match status" value="1"/>
</dbReference>
<dbReference type="PANTHER" id="PTHR33498">
    <property type="entry name" value="TRANSPOSASE FOR INSERTION SEQUENCE ELEMENT IS1557"/>
    <property type="match status" value="1"/>
</dbReference>
<dbReference type="InterPro" id="IPR047951">
    <property type="entry name" value="Transpos_ISL3"/>
</dbReference>
<dbReference type="AlphaFoldDB" id="A0A538UDH0"/>
<evidence type="ECO:0000259" key="2">
    <source>
        <dbReference type="Pfam" id="PF13542"/>
    </source>
</evidence>
<feature type="domain" description="Transposase IS204/IS1001/IS1096/IS1165 zinc-finger" evidence="3">
    <location>
        <begin position="43"/>
        <end position="87"/>
    </location>
</feature>
<gene>
    <name evidence="4" type="ORF">E6K81_02355</name>
</gene>
<evidence type="ECO:0000259" key="3">
    <source>
        <dbReference type="Pfam" id="PF14690"/>
    </source>
</evidence>
<dbReference type="Proteomes" id="UP000319771">
    <property type="component" value="Unassembled WGS sequence"/>
</dbReference>
<feature type="domain" description="Transposase IS204/IS1001/IS1096/IS1165 helix-turn-helix" evidence="2">
    <location>
        <begin position="94"/>
        <end position="142"/>
    </location>
</feature>
<dbReference type="InterPro" id="IPR029261">
    <property type="entry name" value="Transposase_Znf"/>
</dbReference>
<organism evidence="4 5">
    <name type="scientific">Eiseniibacteriota bacterium</name>
    <dbReference type="NCBI Taxonomy" id="2212470"/>
    <lineage>
        <taxon>Bacteria</taxon>
        <taxon>Candidatus Eiseniibacteriota</taxon>
    </lineage>
</organism>
<evidence type="ECO:0000313" key="4">
    <source>
        <dbReference type="EMBL" id="TMQ73900.1"/>
    </source>
</evidence>
<sequence>MTDSRTLYATLLGITVPWGVELVEMKQEAGEVHVTVALPANTRWVCPECLVAAPIHDHQDRTWRHLDTCQFKTFVHARVPRLNCPTHGIRQLRVAWAEPGSRFTALFEALAIDWLKQASLSAVAKQLRISWDEADGIMARAVERGLARRQLEPPRYVGVDETSFQKRHEYVTVASDLERAQVLYVGDDRGQEALDGFWRSWTPEQRARIEAVAMDMWEPYIRSTRAYLADAEQKIVFDKFHVAQHLGQAVDEVRKREHRDRMAAGDPILKGTKYDWLRSPKGRSWSEARAFTLLRAIVTTVARAWSLREAAMELWQLHSQAAADRNFKRWFHWARCSRLEPVRRVAEMLKRHWANIRTFFQHRITNAGAESINEKIQTVKRRARGFRSRERFRNAIYFHCGGLDLYPATMRAGS</sequence>
<comment type="caution">
    <text evidence="4">The sequence shown here is derived from an EMBL/GenBank/DDBJ whole genome shotgun (WGS) entry which is preliminary data.</text>
</comment>
<dbReference type="InterPro" id="IPR002560">
    <property type="entry name" value="Transposase_DDE"/>
</dbReference>
<evidence type="ECO:0000259" key="1">
    <source>
        <dbReference type="Pfam" id="PF01610"/>
    </source>
</evidence>
<name>A0A538UDH0_UNCEI</name>
<proteinExistence type="predicted"/>
<protein>
    <submittedName>
        <fullName evidence="4">ISL3 family transposase</fullName>
    </submittedName>
</protein>
<feature type="domain" description="Transposase IS204/IS1001/IS1096/IS1165 DDE" evidence="1">
    <location>
        <begin position="157"/>
        <end position="396"/>
    </location>
</feature>
<dbReference type="InterPro" id="IPR032877">
    <property type="entry name" value="Transposase_HTH"/>
</dbReference>